<name>A0A8S8X6H9_9PROT</name>
<gene>
    <name evidence="2" type="ORF">TMPK1_05800</name>
</gene>
<feature type="chain" id="PRO_5035714479" evidence="1">
    <location>
        <begin position="19"/>
        <end position="109"/>
    </location>
</feature>
<dbReference type="EMBL" id="BOPV01000001">
    <property type="protein sequence ID" value="GIL38343.1"/>
    <property type="molecule type" value="Genomic_DNA"/>
</dbReference>
<accession>A0A8S8X6H9</accession>
<dbReference type="AlphaFoldDB" id="A0A8S8X6H9"/>
<evidence type="ECO:0000313" key="2">
    <source>
        <dbReference type="EMBL" id="GIL38343.1"/>
    </source>
</evidence>
<comment type="caution">
    <text evidence="2">The sequence shown here is derived from an EMBL/GenBank/DDBJ whole genome shotgun (WGS) entry which is preliminary data.</text>
</comment>
<protein>
    <submittedName>
        <fullName evidence="2">Uncharacterized protein</fullName>
    </submittedName>
</protein>
<dbReference type="RefSeq" id="WP_420241326.1">
    <property type="nucleotide sequence ID" value="NZ_BOPV01000001.1"/>
</dbReference>
<keyword evidence="1" id="KW-0732">Signal</keyword>
<keyword evidence="3" id="KW-1185">Reference proteome</keyword>
<feature type="signal peptide" evidence="1">
    <location>
        <begin position="1"/>
        <end position="18"/>
    </location>
</feature>
<dbReference type="Proteomes" id="UP000681075">
    <property type="component" value="Unassembled WGS sequence"/>
</dbReference>
<evidence type="ECO:0000313" key="3">
    <source>
        <dbReference type="Proteomes" id="UP000681075"/>
    </source>
</evidence>
<proteinExistence type="predicted"/>
<sequence length="109" mass="11905">MKYAALTFVLLLAGCANMADPPKQQRVVRAALPCTEPTLEVVAFDRVKLCDRSSNLATLVARLRGAQDVPHLRVVAGPRANFVDVLLTVRLLYDAGVTDMEWAGREIAL</sequence>
<organism evidence="2 3">
    <name type="scientific">Roseiterribacter gracilis</name>
    <dbReference type="NCBI Taxonomy" id="2812848"/>
    <lineage>
        <taxon>Bacteria</taxon>
        <taxon>Pseudomonadati</taxon>
        <taxon>Pseudomonadota</taxon>
        <taxon>Alphaproteobacteria</taxon>
        <taxon>Rhodospirillales</taxon>
        <taxon>Roseiterribacteraceae</taxon>
        <taxon>Roseiterribacter</taxon>
    </lineage>
</organism>
<evidence type="ECO:0000256" key="1">
    <source>
        <dbReference type="SAM" id="SignalP"/>
    </source>
</evidence>
<dbReference type="PROSITE" id="PS51257">
    <property type="entry name" value="PROKAR_LIPOPROTEIN"/>
    <property type="match status" value="1"/>
</dbReference>
<reference evidence="2" key="1">
    <citation type="submission" date="2021-02" db="EMBL/GenBank/DDBJ databases">
        <title>Genome sequence of Rhodospirillales sp. strain TMPK1 isolated from soil.</title>
        <authorList>
            <person name="Nakai R."/>
            <person name="Kusada H."/>
            <person name="Tamaki H."/>
        </authorList>
    </citation>
    <scope>NUCLEOTIDE SEQUENCE</scope>
    <source>
        <strain evidence="2">TMPK1</strain>
    </source>
</reference>